<organism evidence="3 4">
    <name type="scientific">Candidatus Tenderia electrophaga</name>
    <dbReference type="NCBI Taxonomy" id="1748243"/>
    <lineage>
        <taxon>Bacteria</taxon>
        <taxon>Pseudomonadati</taxon>
        <taxon>Pseudomonadota</taxon>
        <taxon>Gammaproteobacteria</taxon>
        <taxon>Candidatus Tenderiales</taxon>
        <taxon>Candidatus Tenderiaceae</taxon>
        <taxon>Candidatus Tenderia</taxon>
    </lineage>
</organism>
<dbReference type="AlphaFoldDB" id="A0A0S2TAM4"/>
<dbReference type="CDD" id="cd03789">
    <property type="entry name" value="GT9_LPS_heptosyltransferase"/>
    <property type="match status" value="1"/>
</dbReference>
<dbReference type="SUPFAM" id="SSF53756">
    <property type="entry name" value="UDP-Glycosyltransferase/glycogen phosphorylase"/>
    <property type="match status" value="1"/>
</dbReference>
<dbReference type="GO" id="GO:0005829">
    <property type="term" value="C:cytosol"/>
    <property type="evidence" value="ECO:0007669"/>
    <property type="project" value="TreeGrafter"/>
</dbReference>
<dbReference type="GO" id="GO:0009244">
    <property type="term" value="P:lipopolysaccharide core region biosynthetic process"/>
    <property type="evidence" value="ECO:0007669"/>
    <property type="project" value="TreeGrafter"/>
</dbReference>
<reference evidence="3" key="1">
    <citation type="submission" date="2015-10" db="EMBL/GenBank/DDBJ databases">
        <title>Description of Candidatus Tenderia electrophaga gen. nov, sp. nov., an Uncultivated Electroautotroph from a Biocathode Enrichment.</title>
        <authorList>
            <person name="Eddie B.J."/>
            <person name="Malanoski A.P."/>
            <person name="Wang Z."/>
            <person name="Hall R.J."/>
            <person name="Oh S.D."/>
            <person name="Heiner C."/>
            <person name="Lin B."/>
            <person name="Strycharz-Glaven S.M."/>
        </authorList>
    </citation>
    <scope>NUCLEOTIDE SEQUENCE [LARGE SCALE GENOMIC DNA]</scope>
    <source>
        <strain evidence="3">NRL1</strain>
    </source>
</reference>
<dbReference type="Proteomes" id="UP000055136">
    <property type="component" value="Chromosome"/>
</dbReference>
<keyword evidence="1" id="KW-0328">Glycosyltransferase</keyword>
<dbReference type="PANTHER" id="PTHR30160">
    <property type="entry name" value="TETRAACYLDISACCHARIDE 4'-KINASE-RELATED"/>
    <property type="match status" value="1"/>
</dbReference>
<evidence type="ECO:0000256" key="2">
    <source>
        <dbReference type="ARBA" id="ARBA00022679"/>
    </source>
</evidence>
<sequence length="333" mass="37712">MKLWFKNGAWAKRRATIVADRLAPEDIKRVAVIRHAAVGDMVLTRPFLVELRRFFPNAEITLSLVTNYTRGAPLDLVDHVHMAYGRDQRTVPLSQQIRRGRELGRHDLLFDLAATARSFWLCKLTPASLKIGFPYHTLQRPAFYDVAILRSDLRFEAETLLDMLSILGHVHEHPLRFDMGVTPLQRDRPYVVYFPSASTPDKCWPHAHFAELVGRMAEDYPQYEHVVLQGIAEWERIDEIMAPLQGQGNVTGLRLDDFDETVSLVKGADLLVGNDTGIRNIAIACETSTVGIFFSTEPFRYWPRDGGHEAAFCVDASVPAVDQVYALCRKLLA</sequence>
<dbReference type="PANTHER" id="PTHR30160:SF19">
    <property type="entry name" value="LIPOPOLYSACCHARIDE HEPTOSYLTRANSFERASE 1"/>
    <property type="match status" value="1"/>
</dbReference>
<dbReference type="InterPro" id="IPR002201">
    <property type="entry name" value="Glyco_trans_9"/>
</dbReference>
<evidence type="ECO:0000313" key="3">
    <source>
        <dbReference type="EMBL" id="ALP52172.1"/>
    </source>
</evidence>
<evidence type="ECO:0000313" key="4">
    <source>
        <dbReference type="Proteomes" id="UP000055136"/>
    </source>
</evidence>
<name>A0A0S2TAM4_9GAMM</name>
<dbReference type="Gene3D" id="3.40.50.2000">
    <property type="entry name" value="Glycogen Phosphorylase B"/>
    <property type="match status" value="2"/>
</dbReference>
<keyword evidence="2" id="KW-0808">Transferase</keyword>
<dbReference type="Pfam" id="PF01075">
    <property type="entry name" value="Glyco_transf_9"/>
    <property type="match status" value="1"/>
</dbReference>
<dbReference type="InterPro" id="IPR051199">
    <property type="entry name" value="LPS_LOS_Heptosyltrfase"/>
</dbReference>
<dbReference type="KEGG" id="tee:Tel_02875"/>
<keyword evidence="4" id="KW-1185">Reference proteome</keyword>
<gene>
    <name evidence="3" type="ORF">Tel_02875</name>
</gene>
<dbReference type="EMBL" id="CP013099">
    <property type="protein sequence ID" value="ALP52172.1"/>
    <property type="molecule type" value="Genomic_DNA"/>
</dbReference>
<accession>A0A0S2TAM4</accession>
<dbReference type="STRING" id="1748243.Tel_02875"/>
<evidence type="ECO:0000256" key="1">
    <source>
        <dbReference type="ARBA" id="ARBA00022676"/>
    </source>
</evidence>
<dbReference type="GO" id="GO:0008713">
    <property type="term" value="F:ADP-heptose-lipopolysaccharide heptosyltransferase activity"/>
    <property type="evidence" value="ECO:0007669"/>
    <property type="project" value="TreeGrafter"/>
</dbReference>
<proteinExistence type="predicted"/>
<protein>
    <submittedName>
        <fullName evidence="3">Uncharacterized protein</fullName>
    </submittedName>
</protein>